<dbReference type="InterPro" id="IPR017896">
    <property type="entry name" value="4Fe4S_Fe-S-bd"/>
</dbReference>
<dbReference type="Proteomes" id="UP000214880">
    <property type="component" value="Unassembled WGS sequence"/>
</dbReference>
<dbReference type="STRING" id="146817.SAMN04488502_101597"/>
<dbReference type="RefSeq" id="WP_092068107.1">
    <property type="nucleotide sequence ID" value="NZ_FNHB01000001.1"/>
</dbReference>
<evidence type="ECO:0000259" key="4">
    <source>
        <dbReference type="PROSITE" id="PS51379"/>
    </source>
</evidence>
<name>A0A1G9M7X8_9FIRM</name>
<organism evidence="5 6">
    <name type="scientific">Dendrosporobacter quercicolus</name>
    <dbReference type="NCBI Taxonomy" id="146817"/>
    <lineage>
        <taxon>Bacteria</taxon>
        <taxon>Bacillati</taxon>
        <taxon>Bacillota</taxon>
        <taxon>Negativicutes</taxon>
        <taxon>Selenomonadales</taxon>
        <taxon>Sporomusaceae</taxon>
        <taxon>Dendrosporobacter</taxon>
    </lineage>
</organism>
<dbReference type="AlphaFoldDB" id="A0A1G9M7X8"/>
<evidence type="ECO:0000313" key="5">
    <source>
        <dbReference type="EMBL" id="SDL70067.1"/>
    </source>
</evidence>
<dbReference type="OrthoDB" id="1683619at2"/>
<evidence type="ECO:0000256" key="1">
    <source>
        <dbReference type="ARBA" id="ARBA00022723"/>
    </source>
</evidence>
<reference evidence="5 6" key="1">
    <citation type="submission" date="2016-10" db="EMBL/GenBank/DDBJ databases">
        <authorList>
            <person name="de Groot N.N."/>
        </authorList>
    </citation>
    <scope>NUCLEOTIDE SEQUENCE [LARGE SCALE GENOMIC DNA]</scope>
    <source>
        <strain evidence="5 6">DSM 1736</strain>
    </source>
</reference>
<evidence type="ECO:0000313" key="6">
    <source>
        <dbReference type="Proteomes" id="UP000214880"/>
    </source>
</evidence>
<keyword evidence="1" id="KW-0479">Metal-binding</keyword>
<proteinExistence type="predicted"/>
<sequence length="151" mass="16366">MNQPVKPGAVPGPTAVFECLQPIPCNPCADACPRGAIAVKDINDCPVLNEEKCNGCGICMTHCPGLSIFVVDVHYAAAEALVKIPYEFTPLPQQAELVEALNRQGECIGLARVIRVQTSPNKTNIIWLAVPKELAMEVRNLRLRKESDDAC</sequence>
<dbReference type="PROSITE" id="PS51379">
    <property type="entry name" value="4FE4S_FER_2"/>
    <property type="match status" value="1"/>
</dbReference>
<keyword evidence="3" id="KW-0411">Iron-sulfur</keyword>
<dbReference type="InterPro" id="IPR017900">
    <property type="entry name" value="4Fe4S_Fe_S_CS"/>
</dbReference>
<dbReference type="Pfam" id="PF00037">
    <property type="entry name" value="Fer4"/>
    <property type="match status" value="1"/>
</dbReference>
<evidence type="ECO:0000256" key="2">
    <source>
        <dbReference type="ARBA" id="ARBA00023004"/>
    </source>
</evidence>
<gene>
    <name evidence="5" type="ORF">SAMN04488502_101597</name>
</gene>
<feature type="domain" description="4Fe-4S ferredoxin-type" evidence="4">
    <location>
        <begin position="44"/>
        <end position="73"/>
    </location>
</feature>
<keyword evidence="2" id="KW-0408">Iron</keyword>
<dbReference type="GO" id="GO:0046872">
    <property type="term" value="F:metal ion binding"/>
    <property type="evidence" value="ECO:0007669"/>
    <property type="project" value="UniProtKB-KW"/>
</dbReference>
<accession>A0A1G9M7X8</accession>
<protein>
    <submittedName>
        <fullName evidence="5">4Fe-4S binding domain-containing protein</fullName>
    </submittedName>
</protein>
<dbReference type="EMBL" id="FNHB01000001">
    <property type="protein sequence ID" value="SDL70067.1"/>
    <property type="molecule type" value="Genomic_DNA"/>
</dbReference>
<dbReference type="SUPFAM" id="SSF54862">
    <property type="entry name" value="4Fe-4S ferredoxins"/>
    <property type="match status" value="1"/>
</dbReference>
<dbReference type="GO" id="GO:0051536">
    <property type="term" value="F:iron-sulfur cluster binding"/>
    <property type="evidence" value="ECO:0007669"/>
    <property type="project" value="UniProtKB-KW"/>
</dbReference>
<keyword evidence="6" id="KW-1185">Reference proteome</keyword>
<dbReference type="Gene3D" id="3.30.70.20">
    <property type="match status" value="1"/>
</dbReference>
<dbReference type="PROSITE" id="PS00198">
    <property type="entry name" value="4FE4S_FER_1"/>
    <property type="match status" value="1"/>
</dbReference>
<evidence type="ECO:0000256" key="3">
    <source>
        <dbReference type="ARBA" id="ARBA00023014"/>
    </source>
</evidence>